<comment type="caution">
    <text evidence="2">The sequence shown here is derived from an EMBL/GenBank/DDBJ whole genome shotgun (WGS) entry which is preliminary data.</text>
</comment>
<keyword evidence="3" id="KW-0378">Hydrolase</keyword>
<feature type="domain" description="CMP/dCMP-type deaminase" evidence="1">
    <location>
        <begin position="4"/>
        <end position="121"/>
    </location>
</feature>
<dbReference type="EC" id="3.5.4.33" evidence="3"/>
<dbReference type="GO" id="GO:0052717">
    <property type="term" value="F:tRNA-specific adenosine-34 deaminase activity"/>
    <property type="evidence" value="ECO:0007669"/>
    <property type="project" value="UniProtKB-EC"/>
</dbReference>
<dbReference type="InterPro" id="IPR016193">
    <property type="entry name" value="Cytidine_deaminase-like"/>
</dbReference>
<reference evidence="3 4" key="2">
    <citation type="submission" date="2021-01" db="EMBL/GenBank/DDBJ databases">
        <title>Genomic Encyclopedia of Type Strains, Phase IV (KMG-IV): sequencing the most valuable type-strain genomes for metagenomic binning, comparative biology and taxonomic classification.</title>
        <authorList>
            <person name="Goeker M."/>
        </authorList>
    </citation>
    <scope>NUCLEOTIDE SEQUENCE [LARGE SCALE GENOMIC DNA]</scope>
    <source>
        <strain evidence="3 4">DSM 6130</strain>
    </source>
</reference>
<dbReference type="Proteomes" id="UP001143400">
    <property type="component" value="Unassembled WGS sequence"/>
</dbReference>
<dbReference type="EMBL" id="JAFBCY010000001">
    <property type="protein sequence ID" value="MBM7850326.1"/>
    <property type="molecule type" value="Genomic_DNA"/>
</dbReference>
<dbReference type="PROSITE" id="PS51747">
    <property type="entry name" value="CYT_DCMP_DEAMINASES_2"/>
    <property type="match status" value="1"/>
</dbReference>
<dbReference type="RefSeq" id="WP_204948766.1">
    <property type="nucleotide sequence ID" value="NZ_BSFF01000002.1"/>
</dbReference>
<proteinExistence type="predicted"/>
<dbReference type="AlphaFoldDB" id="A0A9W6MRW2"/>
<organism evidence="2 5">
    <name type="scientific">Methylopila capsulata</name>
    <dbReference type="NCBI Taxonomy" id="61654"/>
    <lineage>
        <taxon>Bacteria</taxon>
        <taxon>Pseudomonadati</taxon>
        <taxon>Pseudomonadota</taxon>
        <taxon>Alphaproteobacteria</taxon>
        <taxon>Hyphomicrobiales</taxon>
        <taxon>Methylopilaceae</taxon>
        <taxon>Methylopila</taxon>
    </lineage>
</organism>
<keyword evidence="4" id="KW-1185">Reference proteome</keyword>
<dbReference type="SUPFAM" id="SSF53927">
    <property type="entry name" value="Cytidine deaminase-like"/>
    <property type="match status" value="1"/>
</dbReference>
<dbReference type="InterPro" id="IPR002125">
    <property type="entry name" value="CMP_dCMP_dom"/>
</dbReference>
<protein>
    <submittedName>
        <fullName evidence="3">tRNA(Adenine34) deaminase</fullName>
        <ecNumber evidence="3">3.5.4.33</ecNumber>
    </submittedName>
    <submittedName>
        <fullName evidence="2">tRNA-specific adenosine deaminase</fullName>
    </submittedName>
</protein>
<reference evidence="2" key="3">
    <citation type="submission" date="2023-01" db="EMBL/GenBank/DDBJ databases">
        <authorList>
            <person name="Sun Q."/>
            <person name="Evtushenko L."/>
        </authorList>
    </citation>
    <scope>NUCLEOTIDE SEQUENCE</scope>
    <source>
        <strain evidence="2">VKM B-1606</strain>
    </source>
</reference>
<gene>
    <name evidence="2" type="primary">tadA_1</name>
    <name evidence="2" type="ORF">GCM10008170_16380</name>
    <name evidence="3" type="ORF">JOD31_000538</name>
</gene>
<dbReference type="EMBL" id="BSFF01000002">
    <property type="protein sequence ID" value="GLK55619.1"/>
    <property type="molecule type" value="Genomic_DNA"/>
</dbReference>
<reference evidence="2" key="1">
    <citation type="journal article" date="2014" name="Int. J. Syst. Evol. Microbiol.">
        <title>Complete genome sequence of Corynebacterium casei LMG S-19264T (=DSM 44701T), isolated from a smear-ripened cheese.</title>
        <authorList>
            <consortium name="US DOE Joint Genome Institute (JGI-PGF)"/>
            <person name="Walter F."/>
            <person name="Albersmeier A."/>
            <person name="Kalinowski J."/>
            <person name="Ruckert C."/>
        </authorList>
    </citation>
    <scope>NUCLEOTIDE SEQUENCE</scope>
    <source>
        <strain evidence="2">VKM B-1606</strain>
    </source>
</reference>
<dbReference type="Gene3D" id="3.40.140.10">
    <property type="entry name" value="Cytidine Deaminase, domain 2"/>
    <property type="match status" value="1"/>
</dbReference>
<dbReference type="PANTHER" id="PTHR11079:SF179">
    <property type="entry name" value="TRNA(ADENINE(34)) DEAMINASE, CHLOROPLASTIC"/>
    <property type="match status" value="1"/>
</dbReference>
<evidence type="ECO:0000259" key="1">
    <source>
        <dbReference type="PROSITE" id="PS51747"/>
    </source>
</evidence>
<dbReference type="CDD" id="cd01285">
    <property type="entry name" value="nucleoside_deaminase"/>
    <property type="match status" value="1"/>
</dbReference>
<dbReference type="PANTHER" id="PTHR11079">
    <property type="entry name" value="CYTOSINE DEAMINASE FAMILY MEMBER"/>
    <property type="match status" value="1"/>
</dbReference>
<evidence type="ECO:0000313" key="4">
    <source>
        <dbReference type="Proteomes" id="UP000758856"/>
    </source>
</evidence>
<evidence type="ECO:0000313" key="2">
    <source>
        <dbReference type="EMBL" id="GLK55619.1"/>
    </source>
</evidence>
<evidence type="ECO:0000313" key="5">
    <source>
        <dbReference type="Proteomes" id="UP001143400"/>
    </source>
</evidence>
<name>A0A9W6MRW2_9HYPH</name>
<evidence type="ECO:0000313" key="3">
    <source>
        <dbReference type="EMBL" id="MBM7850326.1"/>
    </source>
</evidence>
<dbReference type="Proteomes" id="UP000758856">
    <property type="component" value="Unassembled WGS sequence"/>
</dbReference>
<accession>A0A9W6MRW2</accession>
<dbReference type="Pfam" id="PF00383">
    <property type="entry name" value="dCMP_cyt_deam_1"/>
    <property type="match status" value="1"/>
</dbReference>
<sequence length="171" mass="18910">MDDRFDHEMMGYALEEARQALAKAHFPVGAVLTIGERVVATGHKAMGSNHLDHAEMVVFRAVFQGDYDYSRQDSLGLYTTLEPCIMCWGALRHLPITRLVYAMEDAYGGCAEVPDDVLPPRHRGRPVAIRRGVRRGEARALFSQFLDSTQEPFWLTGGAPEFAAAVRSSGG</sequence>